<keyword evidence="2" id="KW-1185">Reference proteome</keyword>
<accession>A0ABP9VLU6</accession>
<evidence type="ECO:0000313" key="2">
    <source>
        <dbReference type="Proteomes" id="UP001416858"/>
    </source>
</evidence>
<gene>
    <name evidence="1" type="ORF">Rcae01_01198</name>
</gene>
<evidence type="ECO:0000313" key="1">
    <source>
        <dbReference type="EMBL" id="GAA5505751.1"/>
    </source>
</evidence>
<proteinExistence type="predicted"/>
<sequence length="77" mass="8683">MRERLGTTRRHVALPGKLAVGSFSDPPRFAGRVTSLTVPAWKAGRQCAETFDKFRYGKRRPKPLVAVRSQTGAWERN</sequence>
<comment type="caution">
    <text evidence="1">The sequence shown here is derived from an EMBL/GenBank/DDBJ whole genome shotgun (WGS) entry which is preliminary data.</text>
</comment>
<organism evidence="1 2">
    <name type="scientific">Novipirellula caenicola</name>
    <dbReference type="NCBI Taxonomy" id="1536901"/>
    <lineage>
        <taxon>Bacteria</taxon>
        <taxon>Pseudomonadati</taxon>
        <taxon>Planctomycetota</taxon>
        <taxon>Planctomycetia</taxon>
        <taxon>Pirellulales</taxon>
        <taxon>Pirellulaceae</taxon>
        <taxon>Novipirellula</taxon>
    </lineage>
</organism>
<name>A0ABP9VLU6_9BACT</name>
<reference evidence="1 2" key="1">
    <citation type="submission" date="2024-02" db="EMBL/GenBank/DDBJ databases">
        <title>Rhodopirellula caenicola NBRC 110016.</title>
        <authorList>
            <person name="Ichikawa N."/>
            <person name="Katano-Makiyama Y."/>
            <person name="Hidaka K."/>
        </authorList>
    </citation>
    <scope>NUCLEOTIDE SEQUENCE [LARGE SCALE GENOMIC DNA]</scope>
    <source>
        <strain evidence="1 2">NBRC 110016</strain>
    </source>
</reference>
<dbReference type="EMBL" id="BAABRO010000002">
    <property type="protein sequence ID" value="GAA5505751.1"/>
    <property type="molecule type" value="Genomic_DNA"/>
</dbReference>
<protein>
    <submittedName>
        <fullName evidence="1">Uncharacterized protein</fullName>
    </submittedName>
</protein>
<dbReference type="Proteomes" id="UP001416858">
    <property type="component" value="Unassembled WGS sequence"/>
</dbReference>